<gene>
    <name evidence="3" type="ORF">POM88_025595</name>
</gene>
<reference evidence="3" key="2">
    <citation type="submission" date="2023-05" db="EMBL/GenBank/DDBJ databases">
        <authorList>
            <person name="Schelkunov M.I."/>
        </authorList>
    </citation>
    <scope>NUCLEOTIDE SEQUENCE</scope>
    <source>
        <strain evidence="3">Hsosn_3</strain>
        <tissue evidence="3">Leaf</tissue>
    </source>
</reference>
<keyword evidence="4" id="KW-1185">Reference proteome</keyword>
<dbReference type="PANTHER" id="PTHR45786">
    <property type="entry name" value="DNA BINDING PROTEIN-LIKE"/>
    <property type="match status" value="1"/>
</dbReference>
<dbReference type="InterPro" id="IPR025476">
    <property type="entry name" value="Helitron_helicase-like"/>
</dbReference>
<comment type="caution">
    <text evidence="3">The sequence shown here is derived from an EMBL/GenBank/DDBJ whole genome shotgun (WGS) entry which is preliminary data.</text>
</comment>
<name>A0AAD8I5B8_9APIA</name>
<reference evidence="3" key="1">
    <citation type="submission" date="2023-02" db="EMBL/GenBank/DDBJ databases">
        <title>Genome of toxic invasive species Heracleum sosnowskyi carries increased number of genes despite the absence of recent whole-genome duplications.</title>
        <authorList>
            <person name="Schelkunov M."/>
            <person name="Shtratnikova V."/>
            <person name="Makarenko M."/>
            <person name="Klepikova A."/>
            <person name="Omelchenko D."/>
            <person name="Novikova G."/>
            <person name="Obukhova E."/>
            <person name="Bogdanov V."/>
            <person name="Penin A."/>
            <person name="Logacheva M."/>
        </authorList>
    </citation>
    <scope>NUCLEOTIDE SEQUENCE</scope>
    <source>
        <strain evidence="3">Hsosn_3</strain>
        <tissue evidence="3">Leaf</tissue>
    </source>
</reference>
<evidence type="ECO:0000313" key="4">
    <source>
        <dbReference type="Proteomes" id="UP001237642"/>
    </source>
</evidence>
<dbReference type="AlphaFoldDB" id="A0AAD8I5B8"/>
<sequence>MDLPGQTKSNNERRIQRNKRRREAYNKQTEEERSQRNKLRRDQRNKQNSGIVQHEVEGESHHCKIDELQASSNKHLSEQNTLAPSTACTGKIQITKRQNFQNKVFAEVSTRMRNKVNATKLAFAEANSILNIGSADEECIHCKAMMWKYERTKQQEILNSRGFSLCCSEGKVQLPHLQDTPIELKNLLDGTDEISRHFQKKRRMYNNVFAFTSTGGKIDNRFNQGGGPFVYRVLGEMYHQMGSLLPDNDNSKAVYSQIYMFDNEQELESRLHFPRDNETLDVRIIEPLSSMLDRENEMVKNFRQARDRPDIICRVFKIKLDMLLEDLTQKHVLGKVIGVAYTIEFQKRGLPHAHITTIDQNGYPIYKRRDDGRTITCRGVEIDNRFVVPYNRGLLVKYQAHINVEWCHQGKLIKYMFKYVLKGPDRATMVVERDGQPQ</sequence>
<proteinExistence type="predicted"/>
<protein>
    <recommendedName>
        <fullName evidence="2">Helitron helicase-like domain-containing protein</fullName>
    </recommendedName>
</protein>
<feature type="domain" description="Helitron helicase-like" evidence="2">
    <location>
        <begin position="298"/>
        <end position="355"/>
    </location>
</feature>
<dbReference type="Proteomes" id="UP001237642">
    <property type="component" value="Unassembled WGS sequence"/>
</dbReference>
<dbReference type="PANTHER" id="PTHR45786:SF66">
    <property type="entry name" value="HOOK MOTIF PROTEIN, PUTATIVE-RELATED"/>
    <property type="match status" value="1"/>
</dbReference>
<evidence type="ECO:0000259" key="2">
    <source>
        <dbReference type="Pfam" id="PF14214"/>
    </source>
</evidence>
<evidence type="ECO:0000313" key="3">
    <source>
        <dbReference type="EMBL" id="KAK1378851.1"/>
    </source>
</evidence>
<dbReference type="EMBL" id="JAUIZM010000006">
    <property type="protein sequence ID" value="KAK1378851.1"/>
    <property type="molecule type" value="Genomic_DNA"/>
</dbReference>
<organism evidence="3 4">
    <name type="scientific">Heracleum sosnowskyi</name>
    <dbReference type="NCBI Taxonomy" id="360622"/>
    <lineage>
        <taxon>Eukaryota</taxon>
        <taxon>Viridiplantae</taxon>
        <taxon>Streptophyta</taxon>
        <taxon>Embryophyta</taxon>
        <taxon>Tracheophyta</taxon>
        <taxon>Spermatophyta</taxon>
        <taxon>Magnoliopsida</taxon>
        <taxon>eudicotyledons</taxon>
        <taxon>Gunneridae</taxon>
        <taxon>Pentapetalae</taxon>
        <taxon>asterids</taxon>
        <taxon>campanulids</taxon>
        <taxon>Apiales</taxon>
        <taxon>Apiaceae</taxon>
        <taxon>Apioideae</taxon>
        <taxon>apioid superclade</taxon>
        <taxon>Tordylieae</taxon>
        <taxon>Tordyliinae</taxon>
        <taxon>Heracleum</taxon>
    </lineage>
</organism>
<evidence type="ECO:0000256" key="1">
    <source>
        <dbReference type="SAM" id="MobiDB-lite"/>
    </source>
</evidence>
<dbReference type="Pfam" id="PF14214">
    <property type="entry name" value="Helitron_like_N"/>
    <property type="match status" value="1"/>
</dbReference>
<feature type="region of interest" description="Disordered" evidence="1">
    <location>
        <begin position="1"/>
        <end position="60"/>
    </location>
</feature>
<accession>A0AAD8I5B8</accession>
<feature type="compositionally biased region" description="Basic and acidic residues" evidence="1">
    <location>
        <begin position="23"/>
        <end position="45"/>
    </location>
</feature>